<keyword evidence="2" id="KW-0812">Transmembrane</keyword>
<accession>A0ABD7U643</accession>
<dbReference type="Proteomes" id="UP001156218">
    <property type="component" value="Chromosome"/>
</dbReference>
<reference evidence="3 4" key="1">
    <citation type="submission" date="2021-06" db="EMBL/GenBank/DDBJ databases">
        <title>Interrogation of the integrated mobile genetic elements in gut-associated Bacteroides with a consensus prediction approach.</title>
        <authorList>
            <person name="Campbell D.E."/>
            <person name="Leigh J.R."/>
            <person name="Kim T."/>
            <person name="England W."/>
            <person name="Whitaker R.J."/>
            <person name="Degnan P.H."/>
        </authorList>
    </citation>
    <scope>NUCLEOTIDE SEQUENCE [LARGE SCALE GENOMIC DNA]</scope>
    <source>
        <strain evidence="3 4">WAL8669</strain>
    </source>
</reference>
<evidence type="ECO:0000313" key="3">
    <source>
        <dbReference type="EMBL" id="UYU67799.1"/>
    </source>
</evidence>
<evidence type="ECO:0000313" key="4">
    <source>
        <dbReference type="Proteomes" id="UP001156218"/>
    </source>
</evidence>
<feature type="coiled-coil region" evidence="1">
    <location>
        <begin position="68"/>
        <end position="102"/>
    </location>
</feature>
<dbReference type="EMBL" id="CP083680">
    <property type="protein sequence ID" value="UYU67799.1"/>
    <property type="molecule type" value="Genomic_DNA"/>
</dbReference>
<dbReference type="RefSeq" id="WP_195383569.1">
    <property type="nucleotide sequence ID" value="NZ_CP083680.1"/>
</dbReference>
<feature type="transmembrane region" description="Helical" evidence="2">
    <location>
        <begin position="44"/>
        <end position="67"/>
    </location>
</feature>
<keyword evidence="2" id="KW-0472">Membrane</keyword>
<keyword evidence="1" id="KW-0175">Coiled coil</keyword>
<keyword evidence="2" id="KW-1133">Transmembrane helix</keyword>
<gene>
    <name evidence="3" type="ORF">KQP68_05860</name>
</gene>
<name>A0ABD7U643_BACT4</name>
<sequence>MGTEFRLRPQISIWLSSIALFFALLAAGFTFFRTTPMEADWLGILVGILALSTTILLGWQIISYIGFKDEVKKEMEKTKAELKETTDNIDNMIQQKINETQNIIYKKNELYIQGSIAYLEAYAKILKDDATSDNYSFAYGSLVNSLNCYCKYGCAAEVNIDKCLSALKRIISDFDNLQKQRHGDNPFNQYIQKNFSDLEFSRDNLFAKLKAGILESNKTGIPQKYIDEFLEIEEERKRIIEQNKLSIAKWETKMKLDNQNKNKAPDNKE</sequence>
<protein>
    <submittedName>
        <fullName evidence="3">Uncharacterized protein</fullName>
    </submittedName>
</protein>
<dbReference type="AlphaFoldDB" id="A0ABD7U643"/>
<feature type="transmembrane region" description="Helical" evidence="2">
    <location>
        <begin position="12"/>
        <end position="32"/>
    </location>
</feature>
<proteinExistence type="predicted"/>
<evidence type="ECO:0000256" key="1">
    <source>
        <dbReference type="SAM" id="Coils"/>
    </source>
</evidence>
<evidence type="ECO:0000256" key="2">
    <source>
        <dbReference type="SAM" id="Phobius"/>
    </source>
</evidence>
<organism evidence="3 4">
    <name type="scientific">Bacteroides thetaiotaomicron</name>
    <dbReference type="NCBI Taxonomy" id="818"/>
    <lineage>
        <taxon>Bacteria</taxon>
        <taxon>Pseudomonadati</taxon>
        <taxon>Bacteroidota</taxon>
        <taxon>Bacteroidia</taxon>
        <taxon>Bacteroidales</taxon>
        <taxon>Bacteroidaceae</taxon>
        <taxon>Bacteroides</taxon>
    </lineage>
</organism>